<keyword evidence="4" id="KW-1185">Reference proteome</keyword>
<dbReference type="HOGENOM" id="CLU_1191061_0_0_1"/>
<evidence type="ECO:0000313" key="3">
    <source>
        <dbReference type="EnsemblMetazoa" id="MESCA005354-PA"/>
    </source>
</evidence>
<dbReference type="EnsemblMetazoa" id="MESCA005354-RA">
    <property type="protein sequence ID" value="MESCA005354-PA"/>
    <property type="gene ID" value="MESCA005354"/>
</dbReference>
<dbReference type="PANTHER" id="PTHR22999:SF40">
    <property type="entry name" value="PX DOMAIN-CONTAINING PROTEIN KINASE-LIKE PROTEIN"/>
    <property type="match status" value="1"/>
</dbReference>
<organism evidence="3 4">
    <name type="scientific">Megaselia scalaris</name>
    <name type="common">Humpbacked fly</name>
    <name type="synonym">Phora scalaris</name>
    <dbReference type="NCBI Taxonomy" id="36166"/>
    <lineage>
        <taxon>Eukaryota</taxon>
        <taxon>Metazoa</taxon>
        <taxon>Ecdysozoa</taxon>
        <taxon>Arthropoda</taxon>
        <taxon>Hexapoda</taxon>
        <taxon>Insecta</taxon>
        <taxon>Pterygota</taxon>
        <taxon>Neoptera</taxon>
        <taxon>Endopterygota</taxon>
        <taxon>Diptera</taxon>
        <taxon>Brachycera</taxon>
        <taxon>Muscomorpha</taxon>
        <taxon>Platypezoidea</taxon>
        <taxon>Phoridae</taxon>
        <taxon>Megaseliini</taxon>
        <taxon>Megaselia</taxon>
    </lineage>
</organism>
<reference evidence="4" key="1">
    <citation type="submission" date="2013-02" db="EMBL/GenBank/DDBJ databases">
        <authorList>
            <person name="Hughes D."/>
        </authorList>
    </citation>
    <scope>NUCLEOTIDE SEQUENCE</scope>
    <source>
        <strain>Durham</strain>
        <strain evidence="4">NC isolate 2 -- Noor lab</strain>
    </source>
</reference>
<dbReference type="GO" id="GO:0005769">
    <property type="term" value="C:early endosome"/>
    <property type="evidence" value="ECO:0007669"/>
    <property type="project" value="TreeGrafter"/>
</dbReference>
<dbReference type="Proteomes" id="UP000015102">
    <property type="component" value="Unassembled WGS sequence"/>
</dbReference>
<evidence type="ECO:0000256" key="2">
    <source>
        <dbReference type="ARBA" id="ARBA00022490"/>
    </source>
</evidence>
<dbReference type="Gene3D" id="3.30.1520.10">
    <property type="entry name" value="Phox-like domain"/>
    <property type="match status" value="1"/>
</dbReference>
<dbReference type="AlphaFoldDB" id="T1GP38"/>
<dbReference type="STRING" id="36166.T1GP38"/>
<accession>T1GP38</accession>
<dbReference type="GO" id="GO:0005886">
    <property type="term" value="C:plasma membrane"/>
    <property type="evidence" value="ECO:0007669"/>
    <property type="project" value="TreeGrafter"/>
</dbReference>
<keyword evidence="2" id="KW-0963">Cytoplasm</keyword>
<evidence type="ECO:0000256" key="1">
    <source>
        <dbReference type="ARBA" id="ARBA00004496"/>
    </source>
</evidence>
<dbReference type="InterPro" id="IPR051837">
    <property type="entry name" value="SortingNexin/PXDomain-PKLike"/>
</dbReference>
<sequence>MRPEFIAERRKQLQEYINIILMNPILASSLPTKRFVDPDNYGQSFHDNAVQNASLCLRNEGIYVLSDEHYANIGWRLRKQYFKVVPKINEQANKSSGIRNFVKQSHRSQSQQSKVYVPTHSTTEEASNYAAIAAKCVNCDLVLVWVEYGPDKYIEDRDVQSVLKSLIGLSHPYIEPIKYATCNENGVLVIRKFYKHGTLKDQICVASCPKKPYLAKYGNPKERKALALEDIAK</sequence>
<dbReference type="GO" id="GO:0045022">
    <property type="term" value="P:early endosome to late endosome transport"/>
    <property type="evidence" value="ECO:0007669"/>
    <property type="project" value="TreeGrafter"/>
</dbReference>
<dbReference type="GO" id="GO:0005770">
    <property type="term" value="C:late endosome"/>
    <property type="evidence" value="ECO:0007669"/>
    <property type="project" value="TreeGrafter"/>
</dbReference>
<dbReference type="GO" id="GO:0008333">
    <property type="term" value="P:endosome to lysosome transport"/>
    <property type="evidence" value="ECO:0007669"/>
    <property type="project" value="TreeGrafter"/>
</dbReference>
<dbReference type="InterPro" id="IPR036871">
    <property type="entry name" value="PX_dom_sf"/>
</dbReference>
<dbReference type="PANTHER" id="PTHR22999">
    <property type="entry name" value="PX SERINE/THREONINE KINASE PXK"/>
    <property type="match status" value="1"/>
</dbReference>
<name>T1GP38_MEGSC</name>
<dbReference type="GO" id="GO:0006622">
    <property type="term" value="P:protein targeting to lysosome"/>
    <property type="evidence" value="ECO:0007669"/>
    <property type="project" value="TreeGrafter"/>
</dbReference>
<dbReference type="EMBL" id="CAQQ02080747">
    <property type="status" value="NOT_ANNOTATED_CDS"/>
    <property type="molecule type" value="Genomic_DNA"/>
</dbReference>
<dbReference type="GO" id="GO:0043271">
    <property type="term" value="P:negative regulation of monoatomic ion transport"/>
    <property type="evidence" value="ECO:0007669"/>
    <property type="project" value="TreeGrafter"/>
</dbReference>
<evidence type="ECO:0000313" key="4">
    <source>
        <dbReference type="Proteomes" id="UP000015102"/>
    </source>
</evidence>
<protein>
    <recommendedName>
        <fullName evidence="5">PX domain-containing protein</fullName>
    </recommendedName>
</protein>
<dbReference type="SUPFAM" id="SSF64268">
    <property type="entry name" value="PX domain"/>
    <property type="match status" value="1"/>
</dbReference>
<proteinExistence type="predicted"/>
<comment type="subcellular location">
    <subcellularLocation>
        <location evidence="1">Cytoplasm</location>
    </subcellularLocation>
</comment>
<dbReference type="GO" id="GO:0035091">
    <property type="term" value="F:phosphatidylinositol binding"/>
    <property type="evidence" value="ECO:0007669"/>
    <property type="project" value="InterPro"/>
</dbReference>
<evidence type="ECO:0008006" key="5">
    <source>
        <dbReference type="Google" id="ProtNLM"/>
    </source>
</evidence>
<reference evidence="3" key="2">
    <citation type="submission" date="2015-06" db="UniProtKB">
        <authorList>
            <consortium name="EnsemblMetazoa"/>
        </authorList>
    </citation>
    <scope>IDENTIFICATION</scope>
</reference>